<name>A0A017HKL3_9RHOB</name>
<evidence type="ECO:0000256" key="1">
    <source>
        <dbReference type="SAM" id="SignalP"/>
    </source>
</evidence>
<proteinExistence type="predicted"/>
<evidence type="ECO:0000313" key="3">
    <source>
        <dbReference type="Proteomes" id="UP000019666"/>
    </source>
</evidence>
<dbReference type="AlphaFoldDB" id="A0A017HKL3"/>
<feature type="signal peptide" evidence="1">
    <location>
        <begin position="1"/>
        <end position="23"/>
    </location>
</feature>
<organism evidence="2 3">
    <name type="scientific">Rubellimicrobium mesophilum DSM 19309</name>
    <dbReference type="NCBI Taxonomy" id="442562"/>
    <lineage>
        <taxon>Bacteria</taxon>
        <taxon>Pseudomonadati</taxon>
        <taxon>Pseudomonadota</taxon>
        <taxon>Alphaproteobacteria</taxon>
        <taxon>Rhodobacterales</taxon>
        <taxon>Roseobacteraceae</taxon>
        <taxon>Rubellimicrobium</taxon>
    </lineage>
</organism>
<protein>
    <recommendedName>
        <fullName evidence="4">Argininosuccinate lyase</fullName>
    </recommendedName>
</protein>
<evidence type="ECO:0008006" key="4">
    <source>
        <dbReference type="Google" id="ProtNLM"/>
    </source>
</evidence>
<keyword evidence="3" id="KW-1185">Reference proteome</keyword>
<dbReference type="HOGENOM" id="CLU_139214_2_0_5"/>
<dbReference type="RefSeq" id="WP_037280859.1">
    <property type="nucleotide sequence ID" value="NZ_KK088577.1"/>
</dbReference>
<gene>
    <name evidence="2" type="ORF">Rumeso_03755</name>
</gene>
<reference evidence="2 3" key="1">
    <citation type="submission" date="2013-02" db="EMBL/GenBank/DDBJ databases">
        <authorList>
            <person name="Fiebig A."/>
            <person name="Goeker M."/>
            <person name="Klenk H.-P.P."/>
        </authorList>
    </citation>
    <scope>NUCLEOTIDE SEQUENCE [LARGE SCALE GENOMIC DNA]</scope>
    <source>
        <strain evidence="2 3">DSM 19309</strain>
    </source>
</reference>
<dbReference type="STRING" id="442562.Rumeso_03755"/>
<dbReference type="Proteomes" id="UP000019666">
    <property type="component" value="Unassembled WGS sequence"/>
</dbReference>
<feature type="chain" id="PRO_5001496121" description="Argininosuccinate lyase" evidence="1">
    <location>
        <begin position="24"/>
        <end position="106"/>
    </location>
</feature>
<comment type="caution">
    <text evidence="2">The sequence shown here is derived from an EMBL/GenBank/DDBJ whole genome shotgun (WGS) entry which is preliminary data.</text>
</comment>
<dbReference type="EMBL" id="AOSK01000109">
    <property type="protein sequence ID" value="EYD74698.1"/>
    <property type="molecule type" value="Genomic_DNA"/>
</dbReference>
<accession>A0A017HKL3</accession>
<keyword evidence="1" id="KW-0732">Signal</keyword>
<dbReference type="OrthoDB" id="4736977at2"/>
<evidence type="ECO:0000313" key="2">
    <source>
        <dbReference type="EMBL" id="EYD74698.1"/>
    </source>
</evidence>
<sequence>MTRLVALAAATALAALSALPASAQTYSVRFQNNSGATVYRIYSSPTHNNSWEQDLLGSNVLYSGQYLDVIINNVANCYYDVLIEWESGYQQTDTFDLCSYNQYNIN</sequence>